<protein>
    <submittedName>
        <fullName evidence="2">Uncharacterized protein</fullName>
    </submittedName>
</protein>
<accession>A0A499UTP1</accession>
<proteinExistence type="predicted"/>
<reference evidence="2 3" key="1">
    <citation type="journal article" date="2020" name="Int. J. Syst. Evol. Microbiol.">
        <title>Reclassification of Streptomyces castelarensis and Streptomyces sporoclivatus as later heterotypic synonyms of Streptomyces antimycoticus.</title>
        <authorList>
            <person name="Komaki H."/>
            <person name="Tamura T."/>
        </authorList>
    </citation>
    <scope>NUCLEOTIDE SEQUENCE [LARGE SCALE GENOMIC DNA]</scope>
    <source>
        <strain evidence="2 3">NBRC 100767</strain>
    </source>
</reference>
<feature type="region of interest" description="Disordered" evidence="1">
    <location>
        <begin position="80"/>
        <end position="147"/>
    </location>
</feature>
<gene>
    <name evidence="2" type="ORF">SSPO_067280</name>
</gene>
<dbReference type="Proteomes" id="UP000463951">
    <property type="component" value="Chromosome"/>
</dbReference>
<sequence>MVTCRVVHGAKPAKPARPAKSVELTEVGKATAGVKADGKKVTVAPKDGARGHGDVCAIPAFPGKPGKVCTVVIIKGNAGTKDDDSAVLARPTTPTKPGKPTTPSEPSKPSKPGKPSKTCEIVVIKEGHRADDRSADATSAAVGATRS</sequence>
<evidence type="ECO:0000313" key="3">
    <source>
        <dbReference type="Proteomes" id="UP000463951"/>
    </source>
</evidence>
<feature type="compositionally biased region" description="Low complexity" evidence="1">
    <location>
        <begin position="91"/>
        <end position="107"/>
    </location>
</feature>
<name>A0A499UTP1_9ACTN</name>
<feature type="compositionally biased region" description="Basic and acidic residues" evidence="1">
    <location>
        <begin position="123"/>
        <end position="135"/>
    </location>
</feature>
<organism evidence="2 3">
    <name type="scientific">Streptomyces antimycoticus</name>
    <dbReference type="NCBI Taxonomy" id="68175"/>
    <lineage>
        <taxon>Bacteria</taxon>
        <taxon>Bacillati</taxon>
        <taxon>Actinomycetota</taxon>
        <taxon>Actinomycetes</taxon>
        <taxon>Kitasatosporales</taxon>
        <taxon>Streptomycetaceae</taxon>
        <taxon>Streptomyces</taxon>
        <taxon>Streptomyces violaceusniger group</taxon>
    </lineage>
</organism>
<evidence type="ECO:0000313" key="2">
    <source>
        <dbReference type="EMBL" id="BBJ44010.1"/>
    </source>
</evidence>
<dbReference type="AlphaFoldDB" id="A0A499UTP1"/>
<evidence type="ECO:0000256" key="1">
    <source>
        <dbReference type="SAM" id="MobiDB-lite"/>
    </source>
</evidence>
<dbReference type="EMBL" id="AP019620">
    <property type="protein sequence ID" value="BBJ44010.1"/>
    <property type="molecule type" value="Genomic_DNA"/>
</dbReference>